<dbReference type="eggNOG" id="ENOG5032F5U">
    <property type="taxonomic scope" value="Bacteria"/>
</dbReference>
<dbReference type="SMART" id="SM00530">
    <property type="entry name" value="HTH_XRE"/>
    <property type="match status" value="1"/>
</dbReference>
<accession>M3VBT2</accession>
<dbReference type="InterPro" id="IPR001387">
    <property type="entry name" value="Cro/C1-type_HTH"/>
</dbReference>
<dbReference type="GO" id="GO:0003677">
    <property type="term" value="F:DNA binding"/>
    <property type="evidence" value="ECO:0007669"/>
    <property type="project" value="InterPro"/>
</dbReference>
<dbReference type="OrthoDB" id="9803379at2"/>
<evidence type="ECO:0000313" key="2">
    <source>
        <dbReference type="EMBL" id="GAC80808.1"/>
    </source>
</evidence>
<dbReference type="EMBL" id="BAOP01000022">
    <property type="protein sequence ID" value="GAC80808.1"/>
    <property type="molecule type" value="Genomic_DNA"/>
</dbReference>
<dbReference type="CDD" id="cd00093">
    <property type="entry name" value="HTH_XRE"/>
    <property type="match status" value="1"/>
</dbReference>
<dbReference type="Proteomes" id="UP000035009">
    <property type="component" value="Unassembled WGS sequence"/>
</dbReference>
<protein>
    <recommendedName>
        <fullName evidence="1">HTH cro/C1-type domain-containing protein</fullName>
    </recommendedName>
</protein>
<gene>
    <name evidence="2" type="ORF">GM1_022_00180</name>
</gene>
<reference evidence="2 3" key="1">
    <citation type="submission" date="2013-02" db="EMBL/GenBank/DDBJ databases">
        <title>Whole genome shotgun sequence of Gordonia malaquae NBRC 108250.</title>
        <authorList>
            <person name="Yoshida I."/>
            <person name="Hosoyama A."/>
            <person name="Tsuchikane K."/>
            <person name="Ando Y."/>
            <person name="Baba S."/>
            <person name="Ohji S."/>
            <person name="Hamada M."/>
            <person name="Tamura T."/>
            <person name="Yamazoe A."/>
            <person name="Yamazaki S."/>
            <person name="Fujita N."/>
        </authorList>
    </citation>
    <scope>NUCLEOTIDE SEQUENCE [LARGE SCALE GENOMIC DNA]</scope>
    <source>
        <strain evidence="2 3">NBRC 108250</strain>
    </source>
</reference>
<organism evidence="2 3">
    <name type="scientific">Gordonia malaquae NBRC 108250</name>
    <dbReference type="NCBI Taxonomy" id="1223542"/>
    <lineage>
        <taxon>Bacteria</taxon>
        <taxon>Bacillati</taxon>
        <taxon>Actinomycetota</taxon>
        <taxon>Actinomycetes</taxon>
        <taxon>Mycobacteriales</taxon>
        <taxon>Gordoniaceae</taxon>
        <taxon>Gordonia</taxon>
    </lineage>
</organism>
<dbReference type="PROSITE" id="PS50943">
    <property type="entry name" value="HTH_CROC1"/>
    <property type="match status" value="1"/>
</dbReference>
<proteinExistence type="predicted"/>
<dbReference type="InterPro" id="IPR010982">
    <property type="entry name" value="Lambda_DNA-bd_dom_sf"/>
</dbReference>
<sequence>MSLRGADYVQRSEAICRILKSYRVLSGLTQDELAERLGVVQSLVSKVESRERRLDLIELQEYLRPLGRTVQDVLADLERIAPVRPAETVEELARDRIEAALETDIRR</sequence>
<dbReference type="SUPFAM" id="SSF47413">
    <property type="entry name" value="lambda repressor-like DNA-binding domains"/>
    <property type="match status" value="1"/>
</dbReference>
<dbReference type="Pfam" id="PF01381">
    <property type="entry name" value="HTH_3"/>
    <property type="match status" value="1"/>
</dbReference>
<dbReference type="Gene3D" id="1.10.260.40">
    <property type="entry name" value="lambda repressor-like DNA-binding domains"/>
    <property type="match status" value="1"/>
</dbReference>
<name>M3VBT2_GORML</name>
<keyword evidence="3" id="KW-1185">Reference proteome</keyword>
<evidence type="ECO:0000313" key="3">
    <source>
        <dbReference type="Proteomes" id="UP000035009"/>
    </source>
</evidence>
<dbReference type="STRING" id="410332.SAMN04488550_0630"/>
<dbReference type="AlphaFoldDB" id="M3VBT2"/>
<evidence type="ECO:0000259" key="1">
    <source>
        <dbReference type="PROSITE" id="PS50943"/>
    </source>
</evidence>
<comment type="caution">
    <text evidence="2">The sequence shown here is derived from an EMBL/GenBank/DDBJ whole genome shotgun (WGS) entry which is preliminary data.</text>
</comment>
<feature type="domain" description="HTH cro/C1-type" evidence="1">
    <location>
        <begin position="19"/>
        <end position="73"/>
    </location>
</feature>